<name>A0ABR9E6W7_9GAMM</name>
<dbReference type="CDD" id="cd00081">
    <property type="entry name" value="Hint"/>
    <property type="match status" value="1"/>
</dbReference>
<dbReference type="InterPro" id="IPR036844">
    <property type="entry name" value="Hint_dom_sf"/>
</dbReference>
<dbReference type="Proteomes" id="UP000615755">
    <property type="component" value="Unassembled WGS sequence"/>
</dbReference>
<organism evidence="3 4">
    <name type="scientific">Pseudoalteromonas aurantia 208</name>
    <dbReference type="NCBI Taxonomy" id="1314867"/>
    <lineage>
        <taxon>Bacteria</taxon>
        <taxon>Pseudomonadati</taxon>
        <taxon>Pseudomonadota</taxon>
        <taxon>Gammaproteobacteria</taxon>
        <taxon>Alteromonadales</taxon>
        <taxon>Pseudoalteromonadaceae</taxon>
        <taxon>Pseudoalteromonas</taxon>
    </lineage>
</organism>
<feature type="signal peptide" evidence="1">
    <location>
        <begin position="1"/>
        <end position="21"/>
    </location>
</feature>
<dbReference type="SMART" id="SM00306">
    <property type="entry name" value="HintN"/>
    <property type="match status" value="1"/>
</dbReference>
<accession>A0ABR9E6W7</accession>
<feature type="domain" description="Hint" evidence="2">
    <location>
        <begin position="487"/>
        <end position="585"/>
    </location>
</feature>
<protein>
    <recommendedName>
        <fullName evidence="2">Hint domain-containing protein</fullName>
    </recommendedName>
</protein>
<dbReference type="SUPFAM" id="SSF51294">
    <property type="entry name" value="Hedgehog/intein (Hint) domain"/>
    <property type="match status" value="1"/>
</dbReference>
<evidence type="ECO:0000313" key="4">
    <source>
        <dbReference type="Proteomes" id="UP000615755"/>
    </source>
</evidence>
<reference evidence="3 4" key="1">
    <citation type="submission" date="2015-03" db="EMBL/GenBank/DDBJ databases">
        <title>Genome sequence of Pseudoalteromonas aurantia.</title>
        <authorList>
            <person name="Xie B.-B."/>
            <person name="Rong J.-C."/>
            <person name="Qin Q.-L."/>
            <person name="Zhang Y.-Z."/>
        </authorList>
    </citation>
    <scope>NUCLEOTIDE SEQUENCE [LARGE SCALE GENOMIC DNA]</scope>
    <source>
        <strain evidence="3 4">208</strain>
    </source>
</reference>
<comment type="caution">
    <text evidence="3">The sequence shown here is derived from an EMBL/GenBank/DDBJ whole genome shotgun (WGS) entry which is preliminary data.</text>
</comment>
<dbReference type="PROSITE" id="PS50817">
    <property type="entry name" value="INTEIN_N_TER"/>
    <property type="match status" value="1"/>
</dbReference>
<proteinExistence type="predicted"/>
<sequence>MKILSLSIALALGGASISAHASQSDIAMTAAAPYFNVEHGFARTNLKTKENNQALKDRLNKYGLNKHNRPHLFSLINKQLESGYTSSSFFGAQGLESKAEECDAHRVSLCSFFKHMGVEVLTPPGTDEEHLVISALNSENKTTDYTFIDITLVDEKGSSITLPRYAEYFGDGPEKKRKSIYSSVKVADALQKLKTVERVYADAWVTVIYTDASGKEVVEDRNSKVEYSKDTILALLGYVAPDMLVSSAAELEQQNFDMDILRASNGAYGANVSHPRDVRSAAGPTTPDQKIIVCLNRNYGDCDYENIYPTNTPNDQLKLKIPFVGEYTMLGKVSRIYRSDWSVLDVIENPDGTTKLVPGGQVEKPAVLDFGTNIFIQTKEGGGATTISGDQYSDIQNFFADNLNVEYITVGRRTTTKLSWNIPRNQGVFGDASLYGRYQDANWVMNIAVDNAPRPNQTPRAETIVIGSAGLAGSWENTDHPQMQIVYSCLAEGSLITLPDGSQLPIETLSVGDTVLGASQYHPTQKLNLEIADISIGVEAIPMIQLTTKDGKTLLLTESHPVITQSGESVWAKDLQLGEHIHTQGAMQFISKIEQVKFDGNVYNLRLKRTKKDPVELEGETFSMFANGIQVGDLAMQSNNEFKNVIETEQDVLNRIPETWHKDYLNSLR</sequence>
<keyword evidence="4" id="KW-1185">Reference proteome</keyword>
<evidence type="ECO:0000259" key="2">
    <source>
        <dbReference type="SMART" id="SM00306"/>
    </source>
</evidence>
<dbReference type="InterPro" id="IPR006141">
    <property type="entry name" value="Intein_N"/>
</dbReference>
<dbReference type="InterPro" id="IPR003587">
    <property type="entry name" value="Hint_dom_N"/>
</dbReference>
<dbReference type="EMBL" id="AQGV01000010">
    <property type="protein sequence ID" value="MBE0366732.1"/>
    <property type="molecule type" value="Genomic_DNA"/>
</dbReference>
<dbReference type="RefSeq" id="WP_192506236.1">
    <property type="nucleotide sequence ID" value="NZ_AQGV01000010.1"/>
</dbReference>
<evidence type="ECO:0000313" key="3">
    <source>
        <dbReference type="EMBL" id="MBE0366732.1"/>
    </source>
</evidence>
<keyword evidence="1" id="KW-0732">Signal</keyword>
<evidence type="ECO:0000256" key="1">
    <source>
        <dbReference type="SAM" id="SignalP"/>
    </source>
</evidence>
<gene>
    <name evidence="3" type="ORF">PAUR_a3797</name>
</gene>
<feature type="chain" id="PRO_5045203910" description="Hint domain-containing protein" evidence="1">
    <location>
        <begin position="22"/>
        <end position="669"/>
    </location>
</feature>
<dbReference type="Gene3D" id="2.170.16.10">
    <property type="entry name" value="Hedgehog/Intein (Hint) domain"/>
    <property type="match status" value="1"/>
</dbReference>